<evidence type="ECO:0000259" key="8">
    <source>
        <dbReference type="Pfam" id="PF01694"/>
    </source>
</evidence>
<accession>A0A401FX13</accession>
<sequence length="279" mass="30508">MTDRQRHSILCPNCNKLISIDEPRCPYCGTGSPGSHFKNNFLIRGFGNGEHLIRTIITVNAAIYLLTLLLYPPTMGLANPFRAFSPSNDSLLLLGATGTIPIDHMNRWWTLLSANYLHGSLLHIVFNMIAFRHIGTLIYQVYGTYRLMILYTLAGVAGYAVSWLAGVRFTIGASAGVCGLIGAALYYGKSRGGTFGQAVYKQVSGWVLGIFLFGLMPGINNWGHGGGIIAGIALGWLLAYRERRPERFFDKSFAAICMVATALILAWAVTSGLYYRIAG</sequence>
<evidence type="ECO:0000256" key="5">
    <source>
        <dbReference type="ARBA" id="ARBA00022989"/>
    </source>
</evidence>
<feature type="transmembrane region" description="Helical" evidence="7">
    <location>
        <begin position="167"/>
        <end position="187"/>
    </location>
</feature>
<dbReference type="OrthoDB" id="9813074at2"/>
<feature type="transmembrane region" description="Helical" evidence="7">
    <location>
        <begin position="222"/>
        <end position="240"/>
    </location>
</feature>
<keyword evidence="4" id="KW-0378">Hydrolase</keyword>
<feature type="transmembrane region" description="Helical" evidence="7">
    <location>
        <begin position="143"/>
        <end position="161"/>
    </location>
</feature>
<proteinExistence type="inferred from homology"/>
<comment type="subcellular location">
    <subcellularLocation>
        <location evidence="1">Membrane</location>
        <topology evidence="1">Multi-pass membrane protein</topology>
    </subcellularLocation>
</comment>
<dbReference type="EMBL" id="BEXT01000001">
    <property type="protein sequence ID" value="GBC61510.1"/>
    <property type="molecule type" value="Genomic_DNA"/>
</dbReference>
<evidence type="ECO:0000256" key="6">
    <source>
        <dbReference type="ARBA" id="ARBA00023136"/>
    </source>
</evidence>
<feature type="domain" description="Peptidase S54 rhomboid" evidence="8">
    <location>
        <begin position="106"/>
        <end position="240"/>
    </location>
</feature>
<keyword evidence="5 7" id="KW-1133">Transmembrane helix</keyword>
<dbReference type="RefSeq" id="WP_124328793.1">
    <property type="nucleotide sequence ID" value="NZ_BEXT01000001.1"/>
</dbReference>
<keyword evidence="10" id="KW-1185">Reference proteome</keyword>
<feature type="transmembrane region" description="Helical" evidence="7">
    <location>
        <begin position="108"/>
        <end position="131"/>
    </location>
</feature>
<keyword evidence="3 7" id="KW-0812">Transmembrane</keyword>
<name>A0A401FX13_9BACT</name>
<evidence type="ECO:0000256" key="3">
    <source>
        <dbReference type="ARBA" id="ARBA00022692"/>
    </source>
</evidence>
<evidence type="ECO:0000256" key="4">
    <source>
        <dbReference type="ARBA" id="ARBA00022801"/>
    </source>
</evidence>
<dbReference type="GO" id="GO:0004252">
    <property type="term" value="F:serine-type endopeptidase activity"/>
    <property type="evidence" value="ECO:0007669"/>
    <property type="project" value="InterPro"/>
</dbReference>
<dbReference type="AlphaFoldDB" id="A0A401FX13"/>
<comment type="similarity">
    <text evidence="2">Belongs to the peptidase S54 family.</text>
</comment>
<reference evidence="10" key="2">
    <citation type="submission" date="2019-01" db="EMBL/GenBank/DDBJ databases">
        <title>Genome sequence of Desulfonema ishimotonii strain Tokyo 01.</title>
        <authorList>
            <person name="Fukui M."/>
        </authorList>
    </citation>
    <scope>NUCLEOTIDE SEQUENCE [LARGE SCALE GENOMIC DNA]</scope>
    <source>
        <strain evidence="10">Tokyo 01</strain>
    </source>
</reference>
<comment type="caution">
    <text evidence="9">The sequence shown here is derived from an EMBL/GenBank/DDBJ whole genome shotgun (WGS) entry which is preliminary data.</text>
</comment>
<evidence type="ECO:0000256" key="2">
    <source>
        <dbReference type="ARBA" id="ARBA00009045"/>
    </source>
</evidence>
<keyword evidence="9" id="KW-0645">Protease</keyword>
<feature type="transmembrane region" description="Helical" evidence="7">
    <location>
        <begin position="252"/>
        <end position="275"/>
    </location>
</feature>
<protein>
    <submittedName>
        <fullName evidence="9">Rhomboid family intramembrane serine protease</fullName>
    </submittedName>
</protein>
<evidence type="ECO:0000256" key="7">
    <source>
        <dbReference type="SAM" id="Phobius"/>
    </source>
</evidence>
<dbReference type="Gene3D" id="1.20.1540.10">
    <property type="entry name" value="Rhomboid-like"/>
    <property type="match status" value="1"/>
</dbReference>
<reference evidence="10" key="1">
    <citation type="submission" date="2017-11" db="EMBL/GenBank/DDBJ databases">
        <authorList>
            <person name="Watanabe M."/>
            <person name="Kojima H."/>
        </authorList>
    </citation>
    <scope>NUCLEOTIDE SEQUENCE [LARGE SCALE GENOMIC DNA]</scope>
    <source>
        <strain evidence="10">Tokyo 01</strain>
    </source>
</reference>
<evidence type="ECO:0000313" key="10">
    <source>
        <dbReference type="Proteomes" id="UP000288096"/>
    </source>
</evidence>
<feature type="transmembrane region" description="Helical" evidence="7">
    <location>
        <begin position="199"/>
        <end position="216"/>
    </location>
</feature>
<dbReference type="GO" id="GO:0016020">
    <property type="term" value="C:membrane"/>
    <property type="evidence" value="ECO:0007669"/>
    <property type="project" value="UniProtKB-SubCell"/>
</dbReference>
<organism evidence="9 10">
    <name type="scientific">Desulfonema ishimotonii</name>
    <dbReference type="NCBI Taxonomy" id="45657"/>
    <lineage>
        <taxon>Bacteria</taxon>
        <taxon>Pseudomonadati</taxon>
        <taxon>Thermodesulfobacteriota</taxon>
        <taxon>Desulfobacteria</taxon>
        <taxon>Desulfobacterales</taxon>
        <taxon>Desulfococcaceae</taxon>
        <taxon>Desulfonema</taxon>
    </lineage>
</organism>
<dbReference type="GO" id="GO:0006508">
    <property type="term" value="P:proteolysis"/>
    <property type="evidence" value="ECO:0007669"/>
    <property type="project" value="UniProtKB-KW"/>
</dbReference>
<dbReference type="InterPro" id="IPR035952">
    <property type="entry name" value="Rhomboid-like_sf"/>
</dbReference>
<evidence type="ECO:0000313" key="9">
    <source>
        <dbReference type="EMBL" id="GBC61510.1"/>
    </source>
</evidence>
<dbReference type="SUPFAM" id="SSF144091">
    <property type="entry name" value="Rhomboid-like"/>
    <property type="match status" value="1"/>
</dbReference>
<dbReference type="InterPro" id="IPR022764">
    <property type="entry name" value="Peptidase_S54_rhomboid_dom"/>
</dbReference>
<dbReference type="PANTHER" id="PTHR43731">
    <property type="entry name" value="RHOMBOID PROTEASE"/>
    <property type="match status" value="1"/>
</dbReference>
<dbReference type="Proteomes" id="UP000288096">
    <property type="component" value="Unassembled WGS sequence"/>
</dbReference>
<keyword evidence="6 7" id="KW-0472">Membrane</keyword>
<gene>
    <name evidence="9" type="ORF">DENIS_2472</name>
</gene>
<evidence type="ECO:0000256" key="1">
    <source>
        <dbReference type="ARBA" id="ARBA00004141"/>
    </source>
</evidence>
<dbReference type="Pfam" id="PF01694">
    <property type="entry name" value="Rhomboid"/>
    <property type="match status" value="1"/>
</dbReference>
<dbReference type="InterPro" id="IPR050925">
    <property type="entry name" value="Rhomboid_protease_S54"/>
</dbReference>
<dbReference type="PANTHER" id="PTHR43731:SF14">
    <property type="entry name" value="PRESENILIN-ASSOCIATED RHOMBOID-LIKE PROTEIN, MITOCHONDRIAL"/>
    <property type="match status" value="1"/>
</dbReference>
<feature type="transmembrane region" description="Helical" evidence="7">
    <location>
        <begin position="52"/>
        <end position="71"/>
    </location>
</feature>